<name>A0A7W2IJ44_9BURK</name>
<comment type="caution">
    <text evidence="3">The sequence shown here is derived from an EMBL/GenBank/DDBJ whole genome shotgun (WGS) entry which is preliminary data.</text>
</comment>
<sequence length="142" mass="15313">MHCNESVKFQFPHSNTGAVRALCSCCPAHSLRKKSVPGYGYSSKPAAIYVAATGTLPLNEQFSLFGKLGVAFNHTEFRVWEPGFSGSTTENQTSPMIGIGASFALDMKISFVAEYENFGKVAKDGGDSVKADMLSVGVRFKF</sequence>
<keyword evidence="4" id="KW-1185">Reference proteome</keyword>
<evidence type="ECO:0000259" key="2">
    <source>
        <dbReference type="Pfam" id="PF01389"/>
    </source>
</evidence>
<reference evidence="3 4" key="1">
    <citation type="submission" date="2020-07" db="EMBL/GenBank/DDBJ databases">
        <title>Novel species isolated from subtropical streams in China.</title>
        <authorList>
            <person name="Lu H."/>
        </authorList>
    </citation>
    <scope>NUCLEOTIDE SEQUENCE [LARGE SCALE GENOMIC DNA]</scope>
    <source>
        <strain evidence="3 4">LX47W</strain>
    </source>
</reference>
<comment type="subcellular location">
    <subcellularLocation>
        <location evidence="1">Cell outer membrane</location>
    </subcellularLocation>
</comment>
<dbReference type="Pfam" id="PF01389">
    <property type="entry name" value="OmpA_membrane"/>
    <property type="match status" value="1"/>
</dbReference>
<organism evidence="3 4">
    <name type="scientific">Rugamonas apoptosis</name>
    <dbReference type="NCBI Taxonomy" id="2758570"/>
    <lineage>
        <taxon>Bacteria</taxon>
        <taxon>Pseudomonadati</taxon>
        <taxon>Pseudomonadota</taxon>
        <taxon>Betaproteobacteria</taxon>
        <taxon>Burkholderiales</taxon>
        <taxon>Oxalobacteraceae</taxon>
        <taxon>Telluria group</taxon>
        <taxon>Rugamonas</taxon>
    </lineage>
</organism>
<dbReference type="InterPro" id="IPR000498">
    <property type="entry name" value="OmpA-like_TM_dom"/>
</dbReference>
<dbReference type="AlphaFoldDB" id="A0A7W2IJ44"/>
<evidence type="ECO:0000256" key="1">
    <source>
        <dbReference type="ARBA" id="ARBA00004442"/>
    </source>
</evidence>
<dbReference type="Proteomes" id="UP000573499">
    <property type="component" value="Unassembled WGS sequence"/>
</dbReference>
<dbReference type="InterPro" id="IPR011250">
    <property type="entry name" value="OMP/PagP_B-barrel"/>
</dbReference>
<dbReference type="EMBL" id="JACEZU010000002">
    <property type="protein sequence ID" value="MBA5686178.1"/>
    <property type="molecule type" value="Genomic_DNA"/>
</dbReference>
<evidence type="ECO:0000313" key="4">
    <source>
        <dbReference type="Proteomes" id="UP000573499"/>
    </source>
</evidence>
<feature type="domain" description="Outer membrane protein OmpA-like transmembrane" evidence="2">
    <location>
        <begin position="46"/>
        <end position="142"/>
    </location>
</feature>
<dbReference type="SUPFAM" id="SSF56925">
    <property type="entry name" value="OMPA-like"/>
    <property type="match status" value="1"/>
</dbReference>
<evidence type="ECO:0000313" key="3">
    <source>
        <dbReference type="EMBL" id="MBA5686178.1"/>
    </source>
</evidence>
<accession>A0A7W2IJ44</accession>
<gene>
    <name evidence="3" type="ORF">H3H39_03825</name>
</gene>
<proteinExistence type="predicted"/>
<protein>
    <submittedName>
        <fullName evidence="3">Outer membrane beta-barrel protein</fullName>
    </submittedName>
</protein>
<dbReference type="Gene3D" id="2.40.160.20">
    <property type="match status" value="1"/>
</dbReference>
<dbReference type="GO" id="GO:0009279">
    <property type="term" value="C:cell outer membrane"/>
    <property type="evidence" value="ECO:0007669"/>
    <property type="project" value="UniProtKB-SubCell"/>
</dbReference>